<dbReference type="InterPro" id="IPR021520">
    <property type="entry name" value="Stealth_CR2"/>
</dbReference>
<dbReference type="Pfam" id="PF00535">
    <property type="entry name" value="Glycos_transf_2"/>
    <property type="match status" value="1"/>
</dbReference>
<evidence type="ECO:0000313" key="5">
    <source>
        <dbReference type="EMBL" id="ORX63881.1"/>
    </source>
</evidence>
<feature type="domain" description="Stealth protein CR2 conserved region 2" evidence="4">
    <location>
        <begin position="302"/>
        <end position="408"/>
    </location>
</feature>
<name>A0A1Y1VRG3_9FUNG</name>
<reference evidence="5 6" key="1">
    <citation type="submission" date="2016-08" db="EMBL/GenBank/DDBJ databases">
        <title>A Parts List for Fungal Cellulosomes Revealed by Comparative Genomics.</title>
        <authorList>
            <consortium name="DOE Joint Genome Institute"/>
            <person name="Haitjema C.H."/>
            <person name="Gilmore S.P."/>
            <person name="Henske J.K."/>
            <person name="Solomon K.V."/>
            <person name="De Groot R."/>
            <person name="Kuo A."/>
            <person name="Mondo S.J."/>
            <person name="Salamov A.A."/>
            <person name="Labutti K."/>
            <person name="Zhao Z."/>
            <person name="Chiniquy J."/>
            <person name="Barry K."/>
            <person name="Brewer H.M."/>
            <person name="Purvine S.O."/>
            <person name="Wright A.T."/>
            <person name="Boxma B."/>
            <person name="Van Alen T."/>
            <person name="Hackstein J.H."/>
            <person name="Baker S.E."/>
            <person name="Grigoriev I.V."/>
            <person name="O'Malley M.A."/>
        </authorList>
    </citation>
    <scope>NUCLEOTIDE SEQUENCE [LARGE SCALE GENOMIC DNA]</scope>
    <source>
        <strain evidence="5 6">S4</strain>
    </source>
</reference>
<dbReference type="Pfam" id="PF11380">
    <property type="entry name" value="Stealth_CR2"/>
    <property type="match status" value="1"/>
</dbReference>
<dbReference type="InterPro" id="IPR050834">
    <property type="entry name" value="Glycosyltransf_2"/>
</dbReference>
<dbReference type="Gene3D" id="3.90.550.10">
    <property type="entry name" value="Spore Coat Polysaccharide Biosynthesis Protein SpsA, Chain A"/>
    <property type="match status" value="1"/>
</dbReference>
<feature type="domain" description="Glycosyltransferase 2-like" evidence="3">
    <location>
        <begin position="618"/>
        <end position="775"/>
    </location>
</feature>
<feature type="compositionally biased region" description="Basic residues" evidence="2">
    <location>
        <begin position="862"/>
        <end position="872"/>
    </location>
</feature>
<feature type="coiled-coil region" evidence="1">
    <location>
        <begin position="188"/>
        <end position="222"/>
    </location>
</feature>
<evidence type="ECO:0000313" key="6">
    <source>
        <dbReference type="Proteomes" id="UP000193944"/>
    </source>
</evidence>
<feature type="region of interest" description="Disordered" evidence="2">
    <location>
        <begin position="843"/>
        <end position="872"/>
    </location>
</feature>
<feature type="compositionally biased region" description="Basic and acidic residues" evidence="2">
    <location>
        <begin position="843"/>
        <end position="861"/>
    </location>
</feature>
<reference evidence="5 6" key="2">
    <citation type="submission" date="2016-08" db="EMBL/GenBank/DDBJ databases">
        <title>Pervasive Adenine N6-methylation of Active Genes in Fungi.</title>
        <authorList>
            <consortium name="DOE Joint Genome Institute"/>
            <person name="Mondo S.J."/>
            <person name="Dannebaum R.O."/>
            <person name="Kuo R.C."/>
            <person name="Labutti K."/>
            <person name="Haridas S."/>
            <person name="Kuo A."/>
            <person name="Salamov A."/>
            <person name="Ahrendt S.R."/>
            <person name="Lipzen A."/>
            <person name="Sullivan W."/>
            <person name="Andreopoulos W.B."/>
            <person name="Clum A."/>
            <person name="Lindquist E."/>
            <person name="Daum C."/>
            <person name="Ramamoorthy G.K."/>
            <person name="Gryganskyi A."/>
            <person name="Culley D."/>
            <person name="Magnuson J.K."/>
            <person name="James T.Y."/>
            <person name="O'Malley M.A."/>
            <person name="Stajich J.E."/>
            <person name="Spatafora J.W."/>
            <person name="Visel A."/>
            <person name="Grigoriev I.V."/>
        </authorList>
    </citation>
    <scope>NUCLEOTIDE SEQUENCE [LARGE SCALE GENOMIC DNA]</scope>
    <source>
        <strain evidence="5 6">S4</strain>
    </source>
</reference>
<dbReference type="OrthoDB" id="3784at2759"/>
<dbReference type="InterPro" id="IPR001173">
    <property type="entry name" value="Glyco_trans_2-like"/>
</dbReference>
<dbReference type="STRING" id="1754192.A0A1Y1VRG3"/>
<dbReference type="CDD" id="cd00761">
    <property type="entry name" value="Glyco_tranf_GTA_type"/>
    <property type="match status" value="1"/>
</dbReference>
<evidence type="ECO:0000256" key="1">
    <source>
        <dbReference type="SAM" id="Coils"/>
    </source>
</evidence>
<proteinExistence type="predicted"/>
<dbReference type="Proteomes" id="UP000193944">
    <property type="component" value="Unassembled WGS sequence"/>
</dbReference>
<dbReference type="SUPFAM" id="SSF53448">
    <property type="entry name" value="Nucleotide-diphospho-sugar transferases"/>
    <property type="match status" value="1"/>
</dbReference>
<dbReference type="PANTHER" id="PTHR43685:SF2">
    <property type="entry name" value="GLYCOSYLTRANSFERASE 2-LIKE DOMAIN-CONTAINING PROTEIN"/>
    <property type="match status" value="1"/>
</dbReference>
<gene>
    <name evidence="5" type="ORF">BCR32DRAFT_330759</name>
</gene>
<keyword evidence="6" id="KW-1185">Reference proteome</keyword>
<protein>
    <recommendedName>
        <fullName evidence="7">Glycosyltransferase 2-like domain-containing protein</fullName>
    </recommendedName>
</protein>
<comment type="caution">
    <text evidence="5">The sequence shown here is derived from an EMBL/GenBank/DDBJ whole genome shotgun (WGS) entry which is preliminary data.</text>
</comment>
<dbReference type="EMBL" id="MCFG01000577">
    <property type="protein sequence ID" value="ORX63881.1"/>
    <property type="molecule type" value="Genomic_DNA"/>
</dbReference>
<dbReference type="GO" id="GO:0016772">
    <property type="term" value="F:transferase activity, transferring phosphorus-containing groups"/>
    <property type="evidence" value="ECO:0007669"/>
    <property type="project" value="InterPro"/>
</dbReference>
<evidence type="ECO:0000256" key="2">
    <source>
        <dbReference type="SAM" id="MobiDB-lite"/>
    </source>
</evidence>
<evidence type="ECO:0008006" key="7">
    <source>
        <dbReference type="Google" id="ProtNLM"/>
    </source>
</evidence>
<accession>A0A1Y1VRG3</accession>
<keyword evidence="1" id="KW-0175">Coiled coil</keyword>
<dbReference type="PANTHER" id="PTHR43685">
    <property type="entry name" value="GLYCOSYLTRANSFERASE"/>
    <property type="match status" value="1"/>
</dbReference>
<dbReference type="AlphaFoldDB" id="A0A1Y1VRG3"/>
<evidence type="ECO:0000259" key="3">
    <source>
        <dbReference type="Pfam" id="PF00535"/>
    </source>
</evidence>
<sequence>MHNSFYATSYFTDSIIKRYFDPKFKYYYLEHTVYVFYRDLMEPFRQLLKDELRVTITDKFRNPFEPHSLYLFLMFQHYVTQHPEFPSKFGGKGKANNFVGYQLPENRTIKQYGTILSYPEDHEGRIKFGRINDNIKANYDEMIHYKTHPEILAYNFNDRYTKEEALYQFSEYMITRYPWPTPYEKKDFVDLENLVLAQLNEIEKLEDAMELNNNESEDNKESSITSEELLSRPLFHQKLEIVKEYLHLKDSFNMQNQMSTREKEEIDALQSYSDGNEPLGDEWKWVENMSIVYVFDKTEDMEIRKLKYSTQSITKYLTWFQGKIYIVVPEKSFESKLESLVNEDANNQIQIITSDKIVPRKYRKKSNVHTIEMYLDQIPGISERFVYLNQNQFFIKYTHPRLFFSNDGFYPKYNLQPALTSKEMRNQRKNDRAFYNSFKLIEDYFGRSYVHHWRFLKNAPIPLYRDLFDPVRQLFKDELNKAFLITGKRGIYSLLPIYLVVNYNIYGTNQEYYPDYITGYGKIRKSKLPTLNEERTIDFYGFDETSLFVDQNSMLTDLPLTDNLCNNEEFNNRIAKDNILFFSIFGTNEIDNEEALELYFLSPYFEDECISTSTTKVSVILPTYNGAQYLDKGIKAILDQTLEDIELIIINDASTDNTPEILKKYEDDSRITIINLQNNGGIGRGRNIGMEIAKGEFIGFMDADDFVDEKFFESLYQNSEDKDVVVGYLVDCISDSYHCAHNQEQEDYDLNINNTRRKKKAYGFVNNSIWRKEFLDKKKLKFSLKRGVLEDKLFRNDCYRQKPRIVKVPDEGIYYYYERRRGSANPNNENSWLNTIFEKGEKEKINNRGRLSEPGESDKKQQVKAKKAKKEN</sequence>
<dbReference type="InterPro" id="IPR029044">
    <property type="entry name" value="Nucleotide-diphossugar_trans"/>
</dbReference>
<evidence type="ECO:0000259" key="4">
    <source>
        <dbReference type="Pfam" id="PF11380"/>
    </source>
</evidence>
<organism evidence="5 6">
    <name type="scientific">Anaeromyces robustus</name>
    <dbReference type="NCBI Taxonomy" id="1754192"/>
    <lineage>
        <taxon>Eukaryota</taxon>
        <taxon>Fungi</taxon>
        <taxon>Fungi incertae sedis</taxon>
        <taxon>Chytridiomycota</taxon>
        <taxon>Chytridiomycota incertae sedis</taxon>
        <taxon>Neocallimastigomycetes</taxon>
        <taxon>Neocallimastigales</taxon>
        <taxon>Neocallimastigaceae</taxon>
        <taxon>Anaeromyces</taxon>
    </lineage>
</organism>